<protein>
    <submittedName>
        <fullName evidence="2">Uncharacterized protein</fullName>
    </submittedName>
</protein>
<proteinExistence type="predicted"/>
<dbReference type="eggNOG" id="ENOG5031DPS">
    <property type="taxonomic scope" value="Bacteria"/>
</dbReference>
<dbReference type="Proteomes" id="UP000002350">
    <property type="component" value="Chromosome"/>
</dbReference>
<reference evidence="3" key="1">
    <citation type="journal article" date="2010" name="Mol. Biosyst.">
        <title>Complete genome sequence and comparative analysis of Shewanella violacea, a psychrophilic and piezophilic bacterium from deep sea floor sediments.</title>
        <authorList>
            <person name="Aono E."/>
            <person name="Baba T."/>
            <person name="Ara T."/>
            <person name="Nishi T."/>
            <person name="Nakamichi T."/>
            <person name="Inamoto E."/>
            <person name="Toyonaga H."/>
            <person name="Hasegawa M."/>
            <person name="Takai Y."/>
            <person name="Okumura Y."/>
            <person name="Baba M."/>
            <person name="Tomita M."/>
            <person name="Kato C."/>
            <person name="Oshima T."/>
            <person name="Nakasone K."/>
            <person name="Mori H."/>
        </authorList>
    </citation>
    <scope>NUCLEOTIDE SEQUENCE [LARGE SCALE GENOMIC DNA]</scope>
    <source>
        <strain evidence="3">JCM 10179 / CIP 106290 / LMG 19151 / DSS12</strain>
    </source>
</reference>
<sequence length="200" mass="20853">MYPQRMFVMNAKILLPLALITLSGSVFAGDATTTLHWKGIVPTVISGEGVIITGPSGHLPYIDSAGLDVKNTTGVFTSAQISLELHYRNCADGSTPEQGTCEGGFMEGEVAEAVGDIIPDADWTMTSLDTVIGTLDTSGIGTIVKMEGTQMDKSVPITASTGTVSFTTENTESVVASMGAELIPGQNIEVHTVINSSKAI</sequence>
<dbReference type="KEGG" id="svo:SVI_3015"/>
<organism evidence="2 3">
    <name type="scientific">Shewanella violacea (strain JCM 10179 / CIP 106290 / LMG 19151 / DSS12)</name>
    <dbReference type="NCBI Taxonomy" id="637905"/>
    <lineage>
        <taxon>Bacteria</taxon>
        <taxon>Pseudomonadati</taxon>
        <taxon>Pseudomonadota</taxon>
        <taxon>Gammaproteobacteria</taxon>
        <taxon>Alteromonadales</taxon>
        <taxon>Shewanellaceae</taxon>
        <taxon>Shewanella</taxon>
    </lineage>
</organism>
<keyword evidence="3" id="KW-1185">Reference proteome</keyword>
<keyword evidence="1" id="KW-0732">Signal</keyword>
<dbReference type="EMBL" id="AP011177">
    <property type="protein sequence ID" value="BAJ02986.1"/>
    <property type="molecule type" value="Genomic_DNA"/>
</dbReference>
<feature type="chain" id="PRO_5003067530" evidence="1">
    <location>
        <begin position="29"/>
        <end position="200"/>
    </location>
</feature>
<dbReference type="STRING" id="637905.SVI_3015"/>
<gene>
    <name evidence="2" type="ordered locus">SVI_3015</name>
</gene>
<name>D4ZAE1_SHEVD</name>
<evidence type="ECO:0000313" key="3">
    <source>
        <dbReference type="Proteomes" id="UP000002350"/>
    </source>
</evidence>
<accession>D4ZAE1</accession>
<dbReference type="HOGENOM" id="CLU_1414316_0_0_6"/>
<evidence type="ECO:0000313" key="2">
    <source>
        <dbReference type="EMBL" id="BAJ02986.1"/>
    </source>
</evidence>
<dbReference type="AlphaFoldDB" id="D4ZAE1"/>
<feature type="signal peptide" evidence="1">
    <location>
        <begin position="1"/>
        <end position="28"/>
    </location>
</feature>
<evidence type="ECO:0000256" key="1">
    <source>
        <dbReference type="SAM" id="SignalP"/>
    </source>
</evidence>